<sequence>MVEGLVEAGYSLTRALKIIGLGRTTWYYRHNPRPCKAPSESLPHPRKLDESDYTRIAELLVRGRAQGLSVARIFFDHLDGPDPLLASIRTFYRINAQLFPALERRRRPATPARGVPIVTADRPGQVLCWDITWLPGSFVTKGFHLYTVLDLYSRKVVGWTVQHRQEKTIATRLIEQVIADQELNGHSVDVVHTDNGKVMTSHMMKAMLDERGVQLSLIRPNVSNDNPFEESSHRTIKHHRYALETYDDIQHAQKVIGRIIDEYNNRDRHSGLNGYTPNEVYSGTWRDILKHRQAKETVYYATHPHRRPRTSVYKPPPKTVGINNGKPLAPETTSA</sequence>
<dbReference type="PROSITE" id="PS50994">
    <property type="entry name" value="INTEGRASE"/>
    <property type="match status" value="1"/>
</dbReference>
<protein>
    <submittedName>
        <fullName evidence="3">Transposase family protein</fullName>
    </submittedName>
</protein>
<dbReference type="EMBL" id="VKDI01000058">
    <property type="protein sequence ID" value="TRX44896.1"/>
    <property type="molecule type" value="Genomic_DNA"/>
</dbReference>
<evidence type="ECO:0000313" key="4">
    <source>
        <dbReference type="Proteomes" id="UP000316859"/>
    </source>
</evidence>
<dbReference type="InterPro" id="IPR001584">
    <property type="entry name" value="Integrase_cat-core"/>
</dbReference>
<dbReference type="SUPFAM" id="SSF53098">
    <property type="entry name" value="Ribonuclease H-like"/>
    <property type="match status" value="1"/>
</dbReference>
<dbReference type="InterPro" id="IPR036397">
    <property type="entry name" value="RNaseH_sf"/>
</dbReference>
<keyword evidence="4" id="KW-1185">Reference proteome</keyword>
<dbReference type="InterPro" id="IPR012337">
    <property type="entry name" value="RNaseH-like_sf"/>
</dbReference>
<dbReference type="PANTHER" id="PTHR46889:SF4">
    <property type="entry name" value="TRANSPOSASE INSO FOR INSERTION SEQUENCE ELEMENT IS911B-RELATED"/>
    <property type="match status" value="1"/>
</dbReference>
<organism evidence="3 4">
    <name type="scientific">Corynebacterium guaraldiae</name>
    <dbReference type="NCBI Taxonomy" id="3051103"/>
    <lineage>
        <taxon>Bacteria</taxon>
        <taxon>Bacillati</taxon>
        <taxon>Actinomycetota</taxon>
        <taxon>Actinomycetes</taxon>
        <taxon>Mycobacteriales</taxon>
        <taxon>Corynebacteriaceae</taxon>
        <taxon>Corynebacterium</taxon>
    </lineage>
</organism>
<comment type="caution">
    <text evidence="3">The sequence shown here is derived from an EMBL/GenBank/DDBJ whole genome shotgun (WGS) entry which is preliminary data.</text>
</comment>
<dbReference type="Proteomes" id="UP000316859">
    <property type="component" value="Unassembled WGS sequence"/>
</dbReference>
<accession>A0ABY3CSF2</accession>
<evidence type="ECO:0000313" key="3">
    <source>
        <dbReference type="EMBL" id="TRX44896.1"/>
    </source>
</evidence>
<evidence type="ECO:0000259" key="2">
    <source>
        <dbReference type="PROSITE" id="PS50994"/>
    </source>
</evidence>
<reference evidence="3 4" key="1">
    <citation type="submission" date="2019-07" db="EMBL/GenBank/DDBJ databases">
        <title>Draft genome of C. aurimucosum strain 2299.</title>
        <authorList>
            <person name="Pacheco L.G.C."/>
            <person name="Aguiar E.R.G.R."/>
            <person name="Santos C.S."/>
            <person name="Rocha D.J.P.G."/>
            <person name="Sant'Anna L.O."/>
            <person name="Mattos-Guaraldi A.L."/>
            <person name="Santos L.S."/>
        </authorList>
    </citation>
    <scope>NUCLEOTIDE SEQUENCE [LARGE SCALE GENOMIC DNA]</scope>
    <source>
        <strain evidence="3 4">2299</strain>
    </source>
</reference>
<feature type="region of interest" description="Disordered" evidence="1">
    <location>
        <begin position="304"/>
        <end position="335"/>
    </location>
</feature>
<dbReference type="Gene3D" id="3.30.420.10">
    <property type="entry name" value="Ribonuclease H-like superfamily/Ribonuclease H"/>
    <property type="match status" value="1"/>
</dbReference>
<name>A0ABY3CSF2_9CORY</name>
<dbReference type="InterPro" id="IPR050900">
    <property type="entry name" value="Transposase_IS3/IS150/IS904"/>
</dbReference>
<proteinExistence type="predicted"/>
<dbReference type="PANTHER" id="PTHR46889">
    <property type="entry name" value="TRANSPOSASE INSF FOR INSERTION SEQUENCE IS3B-RELATED"/>
    <property type="match status" value="1"/>
</dbReference>
<evidence type="ECO:0000256" key="1">
    <source>
        <dbReference type="SAM" id="MobiDB-lite"/>
    </source>
</evidence>
<dbReference type="Pfam" id="PF00665">
    <property type="entry name" value="rve"/>
    <property type="match status" value="1"/>
</dbReference>
<gene>
    <name evidence="3" type="ORF">FNY88_12800</name>
</gene>
<feature type="domain" description="Integrase catalytic" evidence="2">
    <location>
        <begin position="119"/>
        <end position="285"/>
    </location>
</feature>